<dbReference type="PANTHER" id="PTHR31836">
    <property type="match status" value="1"/>
</dbReference>
<dbReference type="CDD" id="cd22191">
    <property type="entry name" value="DPBB_RlpA_EXP_N-like"/>
    <property type="match status" value="1"/>
</dbReference>
<dbReference type="Gene3D" id="2.40.40.10">
    <property type="entry name" value="RlpA-like domain"/>
    <property type="match status" value="1"/>
</dbReference>
<evidence type="ECO:0008006" key="5">
    <source>
        <dbReference type="Google" id="ProtNLM"/>
    </source>
</evidence>
<feature type="signal peptide" evidence="2">
    <location>
        <begin position="1"/>
        <end position="21"/>
    </location>
</feature>
<organism evidence="3 4">
    <name type="scientific">Steccherinum ochraceum</name>
    <dbReference type="NCBI Taxonomy" id="92696"/>
    <lineage>
        <taxon>Eukaryota</taxon>
        <taxon>Fungi</taxon>
        <taxon>Dikarya</taxon>
        <taxon>Basidiomycota</taxon>
        <taxon>Agaricomycotina</taxon>
        <taxon>Agaricomycetes</taxon>
        <taxon>Polyporales</taxon>
        <taxon>Steccherinaceae</taxon>
        <taxon>Steccherinum</taxon>
    </lineage>
</organism>
<protein>
    <recommendedName>
        <fullName evidence="5">RlpA-like protein double-psi beta-barrel domain-containing protein</fullName>
    </recommendedName>
</protein>
<proteinExistence type="predicted"/>
<gene>
    <name evidence="3" type="ORF">EIP91_004399</name>
</gene>
<dbReference type="InterPro" id="IPR051477">
    <property type="entry name" value="Expansin_CellWall"/>
</dbReference>
<dbReference type="AlphaFoldDB" id="A0A4R0RZY2"/>
<feature type="chain" id="PRO_5020765798" description="RlpA-like protein double-psi beta-barrel domain-containing protein" evidence="2">
    <location>
        <begin position="22"/>
        <end position="117"/>
    </location>
</feature>
<dbReference type="PANTHER" id="PTHR31836:SF28">
    <property type="entry name" value="SRCR DOMAIN-CONTAINING PROTEIN-RELATED"/>
    <property type="match status" value="1"/>
</dbReference>
<evidence type="ECO:0000313" key="3">
    <source>
        <dbReference type="EMBL" id="TCD70218.1"/>
    </source>
</evidence>
<sequence>MVSMISAITALALTITGTASAAFTGHAQWYFTGGVGFCGFPLPANKLVVAIATPVYNKGVNCGRTAQVNFQGKSVNVTVYDQNNVFVNQGDIDLSQTAYSQLTSLDNDGITVTWDFV</sequence>
<comment type="caution">
    <text evidence="3">The sequence shown here is derived from an EMBL/GenBank/DDBJ whole genome shotgun (WGS) entry which is preliminary data.</text>
</comment>
<name>A0A4R0RZY2_9APHY</name>
<dbReference type="SUPFAM" id="SSF50685">
    <property type="entry name" value="Barwin-like endoglucanases"/>
    <property type="match status" value="1"/>
</dbReference>
<evidence type="ECO:0000256" key="2">
    <source>
        <dbReference type="SAM" id="SignalP"/>
    </source>
</evidence>
<dbReference type="InterPro" id="IPR036908">
    <property type="entry name" value="RlpA-like_sf"/>
</dbReference>
<accession>A0A4R0RZY2</accession>
<evidence type="ECO:0000313" key="4">
    <source>
        <dbReference type="Proteomes" id="UP000292702"/>
    </source>
</evidence>
<keyword evidence="1 2" id="KW-0732">Signal</keyword>
<evidence type="ECO:0000256" key="1">
    <source>
        <dbReference type="ARBA" id="ARBA00022729"/>
    </source>
</evidence>
<dbReference type="STRING" id="92696.A0A4R0RZY2"/>
<keyword evidence="4" id="KW-1185">Reference proteome</keyword>
<dbReference type="Proteomes" id="UP000292702">
    <property type="component" value="Unassembled WGS sequence"/>
</dbReference>
<dbReference type="OrthoDB" id="623670at2759"/>
<reference evidence="3 4" key="1">
    <citation type="submission" date="2018-11" db="EMBL/GenBank/DDBJ databases">
        <title>Genome assembly of Steccherinum ochraceum LE-BIN_3174, the white-rot fungus of the Steccherinaceae family (The Residual Polyporoid clade, Polyporales, Basidiomycota).</title>
        <authorList>
            <person name="Fedorova T.V."/>
            <person name="Glazunova O.A."/>
            <person name="Landesman E.O."/>
            <person name="Moiseenko K.V."/>
            <person name="Psurtseva N.V."/>
            <person name="Savinova O.S."/>
            <person name="Shakhova N.V."/>
            <person name="Tyazhelova T.V."/>
            <person name="Vasina D.V."/>
        </authorList>
    </citation>
    <scope>NUCLEOTIDE SEQUENCE [LARGE SCALE GENOMIC DNA]</scope>
    <source>
        <strain evidence="3 4">LE-BIN_3174</strain>
    </source>
</reference>
<dbReference type="EMBL" id="RWJN01000025">
    <property type="protein sequence ID" value="TCD70218.1"/>
    <property type="molecule type" value="Genomic_DNA"/>
</dbReference>